<keyword evidence="5" id="KW-0418">Kinase</keyword>
<keyword evidence="4" id="KW-0547">Nucleotide-binding</keyword>
<protein>
    <recommendedName>
        <fullName evidence="2">histidine kinase</fullName>
        <ecNumber evidence="2">2.7.13.3</ecNumber>
    </recommendedName>
</protein>
<feature type="domain" description="Histidine kinase" evidence="7">
    <location>
        <begin position="531"/>
        <end position="734"/>
    </location>
</feature>
<dbReference type="SMART" id="SM00387">
    <property type="entry name" value="HATPase_c"/>
    <property type="match status" value="1"/>
</dbReference>
<evidence type="ECO:0000256" key="2">
    <source>
        <dbReference type="ARBA" id="ARBA00012438"/>
    </source>
</evidence>
<comment type="catalytic activity">
    <reaction evidence="1">
        <text>ATP + protein L-histidine = ADP + protein N-phospho-L-histidine.</text>
        <dbReference type="EC" id="2.7.13.3"/>
    </reaction>
</comment>
<sequence>MSVVTVAVVAPRTQPAPPPAALGPPTETVRVASLDDVDASAVDCVVCTVHDGWADAVGEFRESWPEIPVVLAGPADPEAGALASRIGVEYAPEEAFEGSESGLWERVVDTANRAVALRERRDDASETYREAALRNLLSTSRELLTADDRASIPDTVARATAEVIGLEYALVRLYDPERGVLYPAGETRAVTESLPERPVYDADEGMPGRAFQSGEAIEYDGDEPELPDGDVAARIVPLGDHGTLTIGTACPDGFTETDRLLVSLLATSATTALDRAERVESLRTYRAIHENVKERVYVLDEAGEVRLTTDPLVDELGYDREDVVGRNVGEFLDADAARTGRELLADLRDDHPDASRTFETTLVAADGDRIPVEIELSLLPGEEGIAGSVGVVRNRQALEAERARFRSLFDRSPDAIVDAELGDDGPRIRTVNHTFEETFGVTEEAVAGDRLDDLVVPADAADEAADLDDRTRSELTTPVEVDRLTPDGTRTFLFRGVSYRRTAEGVRAFGIYTDIDDRKADRRRIEMLNRVLRHNIRNTINVVAGSVELARDRVDGDDARVVEHLDRAASAAERIAALPDDVKRVERAIGADPESFGRYDLRAAAERAAEAGRAFDADATVTVDVPPVSVRGDDRLGAAIDELVENAVVHGGDAPTVAVTATVDGDRAVLAVDDDGPGIPRVERAVIAGDVDITQLAHSRGLGLWVAASVVSAVGGDLSFPEPSTVRLDLPVCDG</sequence>
<evidence type="ECO:0000256" key="1">
    <source>
        <dbReference type="ARBA" id="ARBA00000085"/>
    </source>
</evidence>
<feature type="domain" description="PAS" evidence="8">
    <location>
        <begin position="281"/>
        <end position="351"/>
    </location>
</feature>
<evidence type="ECO:0000313" key="10">
    <source>
        <dbReference type="Proteomes" id="UP001596461"/>
    </source>
</evidence>
<dbReference type="Gene3D" id="3.30.450.20">
    <property type="entry name" value="PAS domain"/>
    <property type="match status" value="2"/>
</dbReference>
<dbReference type="Pfam" id="PF13426">
    <property type="entry name" value="PAS_9"/>
    <property type="match status" value="1"/>
</dbReference>
<evidence type="ECO:0000256" key="3">
    <source>
        <dbReference type="ARBA" id="ARBA00022679"/>
    </source>
</evidence>
<name>A0ABD5W5U3_9EURY</name>
<keyword evidence="3" id="KW-0808">Transferase</keyword>
<dbReference type="Proteomes" id="UP001596461">
    <property type="component" value="Unassembled WGS sequence"/>
</dbReference>
<dbReference type="InterPro" id="IPR005467">
    <property type="entry name" value="His_kinase_dom"/>
</dbReference>
<dbReference type="NCBIfam" id="TIGR00229">
    <property type="entry name" value="sensory_box"/>
    <property type="match status" value="2"/>
</dbReference>
<dbReference type="SUPFAM" id="SSF55781">
    <property type="entry name" value="GAF domain-like"/>
    <property type="match status" value="1"/>
</dbReference>
<dbReference type="Pfam" id="PF13185">
    <property type="entry name" value="GAF_2"/>
    <property type="match status" value="1"/>
</dbReference>
<dbReference type="InterPro" id="IPR035965">
    <property type="entry name" value="PAS-like_dom_sf"/>
</dbReference>
<dbReference type="GO" id="GO:0005524">
    <property type="term" value="F:ATP binding"/>
    <property type="evidence" value="ECO:0007669"/>
    <property type="project" value="UniProtKB-KW"/>
</dbReference>
<dbReference type="EMBL" id="JBHTAH010000002">
    <property type="protein sequence ID" value="MFC7068632.1"/>
    <property type="molecule type" value="Genomic_DNA"/>
</dbReference>
<dbReference type="InterPro" id="IPR003594">
    <property type="entry name" value="HATPase_dom"/>
</dbReference>
<dbReference type="InterPro" id="IPR029016">
    <property type="entry name" value="GAF-like_dom_sf"/>
</dbReference>
<dbReference type="Gene3D" id="3.30.565.10">
    <property type="entry name" value="Histidine kinase-like ATPase, C-terminal domain"/>
    <property type="match status" value="1"/>
</dbReference>
<evidence type="ECO:0000256" key="5">
    <source>
        <dbReference type="ARBA" id="ARBA00022777"/>
    </source>
</evidence>
<dbReference type="InterPro" id="IPR000014">
    <property type="entry name" value="PAS"/>
</dbReference>
<dbReference type="SUPFAM" id="SSF55874">
    <property type="entry name" value="ATPase domain of HSP90 chaperone/DNA topoisomerase II/histidine kinase"/>
    <property type="match status" value="1"/>
</dbReference>
<dbReference type="SMART" id="SM00091">
    <property type="entry name" value="PAS"/>
    <property type="match status" value="2"/>
</dbReference>
<accession>A0ABD5W5U3</accession>
<dbReference type="RefSeq" id="WP_284033560.1">
    <property type="nucleotide sequence ID" value="NZ_CP126155.1"/>
</dbReference>
<dbReference type="CDD" id="cd00075">
    <property type="entry name" value="HATPase"/>
    <property type="match status" value="1"/>
</dbReference>
<dbReference type="PROSITE" id="PS50109">
    <property type="entry name" value="HIS_KIN"/>
    <property type="match status" value="1"/>
</dbReference>
<dbReference type="GeneID" id="81126850"/>
<dbReference type="EC" id="2.7.13.3" evidence="2"/>
<gene>
    <name evidence="9" type="ORF">ACFQL9_03185</name>
</gene>
<comment type="caution">
    <text evidence="9">The sequence shown here is derived from an EMBL/GenBank/DDBJ whole genome shotgun (WGS) entry which is preliminary data.</text>
</comment>
<dbReference type="InterPro" id="IPR003018">
    <property type="entry name" value="GAF"/>
</dbReference>
<dbReference type="Pfam" id="PF13188">
    <property type="entry name" value="PAS_8"/>
    <property type="match status" value="1"/>
</dbReference>
<organism evidence="9 10">
    <name type="scientific">Halobaculum lipolyticum</name>
    <dbReference type="NCBI Taxonomy" id="3032001"/>
    <lineage>
        <taxon>Archaea</taxon>
        <taxon>Methanobacteriati</taxon>
        <taxon>Methanobacteriota</taxon>
        <taxon>Stenosarchaea group</taxon>
        <taxon>Halobacteria</taxon>
        <taxon>Halobacteriales</taxon>
        <taxon>Haloferacaceae</taxon>
        <taxon>Halobaculum</taxon>
    </lineage>
</organism>
<proteinExistence type="predicted"/>
<dbReference type="SUPFAM" id="SSF55785">
    <property type="entry name" value="PYP-like sensor domain (PAS domain)"/>
    <property type="match status" value="2"/>
</dbReference>
<dbReference type="PANTHER" id="PTHR44936">
    <property type="entry name" value="SENSOR PROTEIN CREC"/>
    <property type="match status" value="1"/>
</dbReference>
<evidence type="ECO:0000256" key="6">
    <source>
        <dbReference type="ARBA" id="ARBA00022840"/>
    </source>
</evidence>
<dbReference type="InterPro" id="IPR036890">
    <property type="entry name" value="HATPase_C_sf"/>
</dbReference>
<dbReference type="Gene3D" id="3.30.450.40">
    <property type="match status" value="1"/>
</dbReference>
<dbReference type="Pfam" id="PF02518">
    <property type="entry name" value="HATPase_c"/>
    <property type="match status" value="1"/>
</dbReference>
<dbReference type="InterPro" id="IPR050980">
    <property type="entry name" value="2C_sensor_his_kinase"/>
</dbReference>
<keyword evidence="6" id="KW-0067">ATP-binding</keyword>
<dbReference type="AlphaFoldDB" id="A0ABD5W5U3"/>
<dbReference type="GO" id="GO:0004673">
    <property type="term" value="F:protein histidine kinase activity"/>
    <property type="evidence" value="ECO:0007669"/>
    <property type="project" value="UniProtKB-EC"/>
</dbReference>
<keyword evidence="10" id="KW-1185">Reference proteome</keyword>
<dbReference type="PANTHER" id="PTHR44936:SF10">
    <property type="entry name" value="SENSOR PROTEIN RSTB"/>
    <property type="match status" value="1"/>
</dbReference>
<dbReference type="CDD" id="cd00130">
    <property type="entry name" value="PAS"/>
    <property type="match status" value="1"/>
</dbReference>
<evidence type="ECO:0000256" key="4">
    <source>
        <dbReference type="ARBA" id="ARBA00022741"/>
    </source>
</evidence>
<evidence type="ECO:0000259" key="8">
    <source>
        <dbReference type="PROSITE" id="PS50112"/>
    </source>
</evidence>
<evidence type="ECO:0000259" key="7">
    <source>
        <dbReference type="PROSITE" id="PS50109"/>
    </source>
</evidence>
<reference evidence="9 10" key="1">
    <citation type="journal article" date="2019" name="Int. J. Syst. Evol. Microbiol.">
        <title>The Global Catalogue of Microorganisms (GCM) 10K type strain sequencing project: providing services to taxonomists for standard genome sequencing and annotation.</title>
        <authorList>
            <consortium name="The Broad Institute Genomics Platform"/>
            <consortium name="The Broad Institute Genome Sequencing Center for Infectious Disease"/>
            <person name="Wu L."/>
            <person name="Ma J."/>
        </authorList>
    </citation>
    <scope>NUCLEOTIDE SEQUENCE [LARGE SCALE GENOMIC DNA]</scope>
    <source>
        <strain evidence="9 10">DT31</strain>
    </source>
</reference>
<dbReference type="PROSITE" id="PS50112">
    <property type="entry name" value="PAS"/>
    <property type="match status" value="1"/>
</dbReference>
<evidence type="ECO:0000313" key="9">
    <source>
        <dbReference type="EMBL" id="MFC7068632.1"/>
    </source>
</evidence>